<name>A0A6M1TYR2_9RHOB</name>
<dbReference type="AlphaFoldDB" id="A0A6M1TYR2"/>
<evidence type="ECO:0000313" key="2">
    <source>
        <dbReference type="EMBL" id="NGQ91292.1"/>
    </source>
</evidence>
<dbReference type="EMBL" id="JAALFE010000008">
    <property type="protein sequence ID" value="NGQ91292.1"/>
    <property type="molecule type" value="Genomic_DNA"/>
</dbReference>
<dbReference type="Gene3D" id="1.20.1050.10">
    <property type="match status" value="1"/>
</dbReference>
<dbReference type="Pfam" id="PF13410">
    <property type="entry name" value="GST_C_2"/>
    <property type="match status" value="1"/>
</dbReference>
<dbReference type="CDD" id="cd03205">
    <property type="entry name" value="GST_C_6"/>
    <property type="match status" value="1"/>
</dbReference>
<protein>
    <submittedName>
        <fullName evidence="2">Glutathione S-transferase</fullName>
    </submittedName>
</protein>
<dbReference type="InterPro" id="IPR004045">
    <property type="entry name" value="Glutathione_S-Trfase_N"/>
</dbReference>
<sequence>MRLFFSPTSPYVRKVMVLLHETGQLAEVELVAGSGSPVDPANAPLEANPLGKVPALERPEGPALYDSRVICRYLDARAHGGAGAGLYPSDTRIWDTLTVEATADGILDAALLMVYEGRLRPEALRFAPWVEGQWAKVDRALDALETRWMAHLEGPLDAGQIAVGCALGYLDFRHDARGWRTGRPGLAAWAARFAGRASMQATLPH</sequence>
<dbReference type="Gene3D" id="3.40.30.10">
    <property type="entry name" value="Glutaredoxin"/>
    <property type="match status" value="1"/>
</dbReference>
<dbReference type="CDD" id="cd03049">
    <property type="entry name" value="GST_N_3"/>
    <property type="match status" value="1"/>
</dbReference>
<dbReference type="Proteomes" id="UP000474758">
    <property type="component" value="Unassembled WGS sequence"/>
</dbReference>
<evidence type="ECO:0000313" key="3">
    <source>
        <dbReference type="Proteomes" id="UP000474758"/>
    </source>
</evidence>
<comment type="caution">
    <text evidence="2">The sequence shown here is derived from an EMBL/GenBank/DDBJ whole genome shotgun (WGS) entry which is preliminary data.</text>
</comment>
<keyword evidence="2" id="KW-0808">Transferase</keyword>
<accession>A0A6M1TYR2</accession>
<dbReference type="GO" id="GO:0016740">
    <property type="term" value="F:transferase activity"/>
    <property type="evidence" value="ECO:0007669"/>
    <property type="project" value="UniProtKB-KW"/>
</dbReference>
<evidence type="ECO:0000259" key="1">
    <source>
        <dbReference type="PROSITE" id="PS50404"/>
    </source>
</evidence>
<gene>
    <name evidence="2" type="ORF">G5V65_10315</name>
</gene>
<reference evidence="2 3" key="1">
    <citation type="submission" date="2020-02" db="EMBL/GenBank/DDBJ databases">
        <title>Rhodobacter translucens sp. nov., a novel bacterium isolated from activated sludge.</title>
        <authorList>
            <person name="Liu J."/>
        </authorList>
    </citation>
    <scope>NUCLEOTIDE SEQUENCE [LARGE SCALE GENOMIC DNA]</scope>
    <source>
        <strain evidence="2 3">HX-7-19</strain>
    </source>
</reference>
<dbReference type="InterPro" id="IPR036282">
    <property type="entry name" value="Glutathione-S-Trfase_C_sf"/>
</dbReference>
<keyword evidence="3" id="KW-1185">Reference proteome</keyword>
<dbReference type="Pfam" id="PF13409">
    <property type="entry name" value="GST_N_2"/>
    <property type="match status" value="1"/>
</dbReference>
<proteinExistence type="predicted"/>
<dbReference type="InterPro" id="IPR036249">
    <property type="entry name" value="Thioredoxin-like_sf"/>
</dbReference>
<organism evidence="2 3">
    <name type="scientific">Paragemmobacter kunshanensis</name>
    <dbReference type="NCBI Taxonomy" id="2583234"/>
    <lineage>
        <taxon>Bacteria</taxon>
        <taxon>Pseudomonadati</taxon>
        <taxon>Pseudomonadota</taxon>
        <taxon>Alphaproteobacteria</taxon>
        <taxon>Rhodobacterales</taxon>
        <taxon>Paracoccaceae</taxon>
        <taxon>Paragemmobacter</taxon>
    </lineage>
</organism>
<feature type="domain" description="GST N-terminal" evidence="1">
    <location>
        <begin position="1"/>
        <end position="82"/>
    </location>
</feature>
<dbReference type="SUPFAM" id="SSF47616">
    <property type="entry name" value="GST C-terminal domain-like"/>
    <property type="match status" value="1"/>
</dbReference>
<dbReference type="PROSITE" id="PS50404">
    <property type="entry name" value="GST_NTER"/>
    <property type="match status" value="1"/>
</dbReference>
<dbReference type="SUPFAM" id="SSF52833">
    <property type="entry name" value="Thioredoxin-like"/>
    <property type="match status" value="1"/>
</dbReference>
<dbReference type="RefSeq" id="WP_165049669.1">
    <property type="nucleotide sequence ID" value="NZ_JAALFE010000008.1"/>
</dbReference>